<dbReference type="AlphaFoldDB" id="A0A0E9R033"/>
<sequence length="17" mass="2035">MEYRAKTLAHYDVVILI</sequence>
<proteinExistence type="predicted"/>
<organism evidence="1">
    <name type="scientific">Anguilla anguilla</name>
    <name type="common">European freshwater eel</name>
    <name type="synonym">Muraena anguilla</name>
    <dbReference type="NCBI Taxonomy" id="7936"/>
    <lineage>
        <taxon>Eukaryota</taxon>
        <taxon>Metazoa</taxon>
        <taxon>Chordata</taxon>
        <taxon>Craniata</taxon>
        <taxon>Vertebrata</taxon>
        <taxon>Euteleostomi</taxon>
        <taxon>Actinopterygii</taxon>
        <taxon>Neopterygii</taxon>
        <taxon>Teleostei</taxon>
        <taxon>Anguilliformes</taxon>
        <taxon>Anguillidae</taxon>
        <taxon>Anguilla</taxon>
    </lineage>
</organism>
<evidence type="ECO:0000313" key="1">
    <source>
        <dbReference type="EMBL" id="JAH21825.1"/>
    </source>
</evidence>
<dbReference type="EMBL" id="GBXM01086752">
    <property type="protein sequence ID" value="JAH21825.1"/>
    <property type="molecule type" value="Transcribed_RNA"/>
</dbReference>
<name>A0A0E9R033_ANGAN</name>
<reference evidence="1" key="2">
    <citation type="journal article" date="2015" name="Fish Shellfish Immunol.">
        <title>Early steps in the European eel (Anguilla anguilla)-Vibrio vulnificus interaction in the gills: Role of the RtxA13 toxin.</title>
        <authorList>
            <person name="Callol A."/>
            <person name="Pajuelo D."/>
            <person name="Ebbesson L."/>
            <person name="Teles M."/>
            <person name="MacKenzie S."/>
            <person name="Amaro C."/>
        </authorList>
    </citation>
    <scope>NUCLEOTIDE SEQUENCE</scope>
</reference>
<protein>
    <submittedName>
        <fullName evidence="1">Uncharacterized protein</fullName>
    </submittedName>
</protein>
<reference evidence="1" key="1">
    <citation type="submission" date="2014-11" db="EMBL/GenBank/DDBJ databases">
        <authorList>
            <person name="Amaro Gonzalez C."/>
        </authorList>
    </citation>
    <scope>NUCLEOTIDE SEQUENCE</scope>
</reference>
<accession>A0A0E9R033</accession>